<gene>
    <name evidence="4" type="ORF">AVEN_45007_1</name>
</gene>
<dbReference type="GO" id="GO:0003677">
    <property type="term" value="F:DNA binding"/>
    <property type="evidence" value="ECO:0007669"/>
    <property type="project" value="InterPro"/>
</dbReference>
<dbReference type="GO" id="GO:0006313">
    <property type="term" value="P:DNA transposition"/>
    <property type="evidence" value="ECO:0007669"/>
    <property type="project" value="InterPro"/>
</dbReference>
<dbReference type="InterPro" id="IPR002492">
    <property type="entry name" value="Transposase_Tc1-like"/>
</dbReference>
<evidence type="ECO:0000259" key="3">
    <source>
        <dbReference type="Pfam" id="PF13358"/>
    </source>
</evidence>
<evidence type="ECO:0000313" key="5">
    <source>
        <dbReference type="Proteomes" id="UP000499080"/>
    </source>
</evidence>
<dbReference type="GO" id="GO:0005634">
    <property type="term" value="C:nucleus"/>
    <property type="evidence" value="ECO:0007669"/>
    <property type="project" value="UniProtKB-SubCell"/>
</dbReference>
<dbReference type="Gene3D" id="1.10.10.10">
    <property type="entry name" value="Winged helix-like DNA-binding domain superfamily/Winged helix DNA-binding domain"/>
    <property type="match status" value="1"/>
</dbReference>
<dbReference type="Pfam" id="PF13358">
    <property type="entry name" value="DDE_3"/>
    <property type="match status" value="1"/>
</dbReference>
<reference evidence="4 5" key="1">
    <citation type="journal article" date="2019" name="Sci. Rep.">
        <title>Orb-weaving spider Araneus ventricosus genome elucidates the spidroin gene catalogue.</title>
        <authorList>
            <person name="Kono N."/>
            <person name="Nakamura H."/>
            <person name="Ohtoshi R."/>
            <person name="Moran D.A.P."/>
            <person name="Shinohara A."/>
            <person name="Yoshida Y."/>
            <person name="Fujiwara M."/>
            <person name="Mori M."/>
            <person name="Tomita M."/>
            <person name="Arakawa K."/>
        </authorList>
    </citation>
    <scope>NUCLEOTIDE SEQUENCE [LARGE SCALE GENOMIC DNA]</scope>
</reference>
<evidence type="ECO:0000259" key="2">
    <source>
        <dbReference type="Pfam" id="PF01498"/>
    </source>
</evidence>
<dbReference type="EMBL" id="BGPR01014628">
    <property type="protein sequence ID" value="GBN66015.1"/>
    <property type="molecule type" value="Genomic_DNA"/>
</dbReference>
<dbReference type="InterPro" id="IPR036388">
    <property type="entry name" value="WH-like_DNA-bd_sf"/>
</dbReference>
<feature type="domain" description="Transposase Tc1-like" evidence="2">
    <location>
        <begin position="71"/>
        <end position="127"/>
    </location>
</feature>
<sequence>MVRSRKETTISVRKLIIFLHSSGKSVRNVAKLVNLSHSTGQYVIKHFKEGNQIENKVRKGRPAKLTERNQRFIIRKFVKNPSLSALEVSAEFNEKFSTTISPETVRRVLRAAGVNGRSARRKFFIKANITFLVPMVWRRKNEELNLKNLVGTVTYGGRGALVWGCMSASGLDNDPMHTALNVRLWCLHNCPQNLKTPPQSPDLNPIEHIWRELEVRVRKHGIKTKSELKTVMMGEWMNIDAEITKKKTSEIYSQTLKSCCGC</sequence>
<dbReference type="Gene3D" id="3.30.420.10">
    <property type="entry name" value="Ribonuclease H-like superfamily/Ribonuclease H"/>
    <property type="match status" value="1"/>
</dbReference>
<dbReference type="InterPro" id="IPR036397">
    <property type="entry name" value="RNaseH_sf"/>
</dbReference>
<accession>A0A4Y2QS79</accession>
<dbReference type="Pfam" id="PF01498">
    <property type="entry name" value="HTH_Tnp_Tc3_2"/>
    <property type="match status" value="1"/>
</dbReference>
<proteinExistence type="predicted"/>
<comment type="caution">
    <text evidence="4">The sequence shown here is derived from an EMBL/GenBank/DDBJ whole genome shotgun (WGS) entry which is preliminary data.</text>
</comment>
<protein>
    <recommendedName>
        <fullName evidence="6">Transposase Tc1-like domain-containing protein</fullName>
    </recommendedName>
</protein>
<evidence type="ECO:0000256" key="1">
    <source>
        <dbReference type="ARBA" id="ARBA00004123"/>
    </source>
</evidence>
<dbReference type="SUPFAM" id="SSF46689">
    <property type="entry name" value="Homeodomain-like"/>
    <property type="match status" value="1"/>
</dbReference>
<keyword evidence="5" id="KW-1185">Reference proteome</keyword>
<dbReference type="GO" id="GO:0015074">
    <property type="term" value="P:DNA integration"/>
    <property type="evidence" value="ECO:0007669"/>
    <property type="project" value="InterPro"/>
</dbReference>
<dbReference type="Proteomes" id="UP000499080">
    <property type="component" value="Unassembled WGS sequence"/>
</dbReference>
<name>A0A4Y2QS79_ARAVE</name>
<dbReference type="AlphaFoldDB" id="A0A4Y2QS79"/>
<feature type="domain" description="Tc1-like transposase DDE" evidence="3">
    <location>
        <begin position="171"/>
        <end position="229"/>
    </location>
</feature>
<evidence type="ECO:0000313" key="4">
    <source>
        <dbReference type="EMBL" id="GBN66015.1"/>
    </source>
</evidence>
<dbReference type="InterPro" id="IPR038717">
    <property type="entry name" value="Tc1-like_DDE_dom"/>
</dbReference>
<dbReference type="InterPro" id="IPR009057">
    <property type="entry name" value="Homeodomain-like_sf"/>
</dbReference>
<evidence type="ECO:0008006" key="6">
    <source>
        <dbReference type="Google" id="ProtNLM"/>
    </source>
</evidence>
<organism evidence="4 5">
    <name type="scientific">Araneus ventricosus</name>
    <name type="common">Orbweaver spider</name>
    <name type="synonym">Epeira ventricosa</name>
    <dbReference type="NCBI Taxonomy" id="182803"/>
    <lineage>
        <taxon>Eukaryota</taxon>
        <taxon>Metazoa</taxon>
        <taxon>Ecdysozoa</taxon>
        <taxon>Arthropoda</taxon>
        <taxon>Chelicerata</taxon>
        <taxon>Arachnida</taxon>
        <taxon>Araneae</taxon>
        <taxon>Araneomorphae</taxon>
        <taxon>Entelegynae</taxon>
        <taxon>Araneoidea</taxon>
        <taxon>Araneidae</taxon>
        <taxon>Araneus</taxon>
    </lineage>
</organism>
<comment type="subcellular location">
    <subcellularLocation>
        <location evidence="1">Nucleus</location>
    </subcellularLocation>
</comment>